<dbReference type="OrthoDB" id="264083at2759"/>
<accession>A0A640KPE0</accession>
<evidence type="ECO:0000256" key="1">
    <source>
        <dbReference type="SAM" id="MobiDB-lite"/>
    </source>
</evidence>
<evidence type="ECO:0000313" key="2">
    <source>
        <dbReference type="EMBL" id="GET90894.1"/>
    </source>
</evidence>
<feature type="compositionally biased region" description="Low complexity" evidence="1">
    <location>
        <begin position="469"/>
        <end position="478"/>
    </location>
</feature>
<dbReference type="Proteomes" id="UP000419144">
    <property type="component" value="Unassembled WGS sequence"/>
</dbReference>
<comment type="caution">
    <text evidence="2">The sequence shown here is derived from an EMBL/GenBank/DDBJ whole genome shotgun (WGS) entry which is preliminary data.</text>
</comment>
<evidence type="ECO:0000313" key="3">
    <source>
        <dbReference type="Proteomes" id="UP000419144"/>
    </source>
</evidence>
<organism evidence="2 3">
    <name type="scientific">Leishmania tarentolae</name>
    <name type="common">Sauroleishmania tarentolae</name>
    <dbReference type="NCBI Taxonomy" id="5689"/>
    <lineage>
        <taxon>Eukaryota</taxon>
        <taxon>Discoba</taxon>
        <taxon>Euglenozoa</taxon>
        <taxon>Kinetoplastea</taxon>
        <taxon>Metakinetoplastina</taxon>
        <taxon>Trypanosomatida</taxon>
        <taxon>Trypanosomatidae</taxon>
        <taxon>Leishmaniinae</taxon>
        <taxon>Leishmania</taxon>
        <taxon>lizard Leishmania</taxon>
    </lineage>
</organism>
<gene>
    <name evidence="2" type="ORF">LtaPh_3028700</name>
</gene>
<dbReference type="EMBL" id="BLBS01000043">
    <property type="protein sequence ID" value="GET90894.1"/>
    <property type="molecule type" value="Genomic_DNA"/>
</dbReference>
<sequence length="552" mass="60427">MTSRSACAQVLSRTNTTTTTSTVFPLTVSFFSPVYFSLLGCRNRGWACAHFPLACSALYLSKRDSPCGRRMFSLLNDWVESAADAVKTVSSKSIEVVRQTGVLDVLESVSVNPDSAAAMAAPQGKTLSVPDIMAPPATWTGSKEEWVWCMEAALHDPNTCALTPATLRMDAPLWEDVKTTVARLLETPPSPGQHDLPASTSTGNSTEASAALAVKLLERTSDAYTPAEDLVKYIQEHYDVYQVRSYIVPRFTSDEDYWLNIGWRIDIYRQCTDAAQLLKLMQILSCLPKPLRDIAAVARKPAEAKAEAVGSTPHEGSDDRQNDAEDDFGEETFHLKDNTRYWCNVRMQYEAIQEKFSWLQETEERVRKEMELAGGNVKLLNSLIQRKETLTALGASVFDSCQYHKVKLSRLIADICAAPAENTEGTLLDPHSGTLFHELLKCSDYVKATLEGYADPPFSGLGSTNEIVSSPTSAAPASVKQDSPSHYEEPSTETGASEATPLAQPKACGTGSSSLVELRRSASGSSVDHVNSKAHNSDEESFEAKLPWLMDD</sequence>
<dbReference type="AlphaFoldDB" id="A0A640KPE0"/>
<keyword evidence="3" id="KW-1185">Reference proteome</keyword>
<feature type="region of interest" description="Disordered" evidence="1">
    <location>
        <begin position="464"/>
        <end position="552"/>
    </location>
</feature>
<proteinExistence type="predicted"/>
<dbReference type="VEuPathDB" id="TriTrypDB:LtaPh_3028700"/>
<reference evidence="2" key="1">
    <citation type="submission" date="2019-11" db="EMBL/GenBank/DDBJ databases">
        <title>Leishmania tarentolae CDS.</title>
        <authorList>
            <person name="Goto Y."/>
            <person name="Yamagishi J."/>
        </authorList>
    </citation>
    <scope>NUCLEOTIDE SEQUENCE [LARGE SCALE GENOMIC DNA]</scope>
    <source>
        <strain evidence="2">Parrot Tar II</strain>
    </source>
</reference>
<feature type="region of interest" description="Disordered" evidence="1">
    <location>
        <begin position="305"/>
        <end position="325"/>
    </location>
</feature>
<name>A0A640KPE0_LEITA</name>
<protein>
    <submittedName>
        <fullName evidence="2">Uncharacterized protein</fullName>
    </submittedName>
</protein>